<dbReference type="SMART" id="SM00184">
    <property type="entry name" value="RING"/>
    <property type="match status" value="2"/>
</dbReference>
<reference evidence="8 9" key="1">
    <citation type="submission" date="2019-12" db="EMBL/GenBank/DDBJ databases">
        <title>Chromosome-level assembly of the Caenorhabditis remanei genome.</title>
        <authorList>
            <person name="Teterina A.A."/>
            <person name="Willis J.H."/>
            <person name="Phillips P.C."/>
        </authorList>
    </citation>
    <scope>NUCLEOTIDE SEQUENCE [LARGE SCALE GENOMIC DNA]</scope>
    <source>
        <strain evidence="8 9">PX506</strain>
        <tissue evidence="8">Whole organism</tissue>
    </source>
</reference>
<evidence type="ECO:0000256" key="2">
    <source>
        <dbReference type="ARBA" id="ARBA00022771"/>
    </source>
</evidence>
<evidence type="ECO:0000256" key="4">
    <source>
        <dbReference type="PROSITE-ProRule" id="PRU00175"/>
    </source>
</evidence>
<dbReference type="EMBL" id="WUAV01000005">
    <property type="protein sequence ID" value="KAF1753543.1"/>
    <property type="molecule type" value="Genomic_DNA"/>
</dbReference>
<dbReference type="InterPro" id="IPR001841">
    <property type="entry name" value="Znf_RING"/>
</dbReference>
<dbReference type="InterPro" id="IPR027370">
    <property type="entry name" value="Znf-RING_euk"/>
</dbReference>
<evidence type="ECO:0000256" key="5">
    <source>
        <dbReference type="SAM" id="Coils"/>
    </source>
</evidence>
<name>A0A6A5GFU9_CAERE</name>
<dbReference type="RefSeq" id="XP_003116715.2">
    <property type="nucleotide sequence ID" value="XM_003116667.2"/>
</dbReference>
<feature type="domain" description="RING-type" evidence="7">
    <location>
        <begin position="400"/>
        <end position="444"/>
    </location>
</feature>
<dbReference type="KEGG" id="crq:GCK72_020100"/>
<feature type="compositionally biased region" description="Low complexity" evidence="6">
    <location>
        <begin position="11"/>
        <end position="28"/>
    </location>
</feature>
<feature type="coiled-coil region" evidence="5">
    <location>
        <begin position="335"/>
        <end position="389"/>
    </location>
</feature>
<feature type="coiled-coil region" evidence="5">
    <location>
        <begin position="32"/>
        <end position="66"/>
    </location>
</feature>
<dbReference type="CTD" id="9820736"/>
<dbReference type="PANTHER" id="PTHR47156:SF6">
    <property type="entry name" value="C2H2-TYPE DOMAIN-CONTAINING PROTEIN-RELATED"/>
    <property type="match status" value="1"/>
</dbReference>
<dbReference type="Gene3D" id="3.30.40.10">
    <property type="entry name" value="Zinc/RING finger domain, C3HC4 (zinc finger)"/>
    <property type="match status" value="2"/>
</dbReference>
<dbReference type="InterPro" id="IPR052667">
    <property type="entry name" value="E3_ubiquitin-ligase_RING"/>
</dbReference>
<evidence type="ECO:0000256" key="3">
    <source>
        <dbReference type="ARBA" id="ARBA00022833"/>
    </source>
</evidence>
<dbReference type="PANTHER" id="PTHR47156">
    <property type="entry name" value="PROTEIN CBG20824"/>
    <property type="match status" value="1"/>
</dbReference>
<gene>
    <name evidence="8" type="ORF">GCK72_020100</name>
</gene>
<dbReference type="SUPFAM" id="SSF57850">
    <property type="entry name" value="RING/U-box"/>
    <property type="match status" value="2"/>
</dbReference>
<keyword evidence="5" id="KW-0175">Coiled coil</keyword>
<accession>A0A6A5GFU9</accession>
<dbReference type="AlphaFoldDB" id="A0A6A5GFU9"/>
<dbReference type="PROSITE" id="PS00518">
    <property type="entry name" value="ZF_RING_1"/>
    <property type="match status" value="1"/>
</dbReference>
<organism evidence="8 9">
    <name type="scientific">Caenorhabditis remanei</name>
    <name type="common">Caenorhabditis vulgaris</name>
    <dbReference type="NCBI Taxonomy" id="31234"/>
    <lineage>
        <taxon>Eukaryota</taxon>
        <taxon>Metazoa</taxon>
        <taxon>Ecdysozoa</taxon>
        <taxon>Nematoda</taxon>
        <taxon>Chromadorea</taxon>
        <taxon>Rhabditida</taxon>
        <taxon>Rhabditina</taxon>
        <taxon>Rhabditomorpha</taxon>
        <taxon>Rhabditoidea</taxon>
        <taxon>Rhabditidae</taxon>
        <taxon>Peloderinae</taxon>
        <taxon>Caenorhabditis</taxon>
    </lineage>
</organism>
<evidence type="ECO:0000256" key="1">
    <source>
        <dbReference type="ARBA" id="ARBA00022723"/>
    </source>
</evidence>
<dbReference type="InterPro" id="IPR017907">
    <property type="entry name" value="Znf_RING_CS"/>
</dbReference>
<evidence type="ECO:0000313" key="8">
    <source>
        <dbReference type="EMBL" id="KAF1753543.1"/>
    </source>
</evidence>
<dbReference type="InterPro" id="IPR013083">
    <property type="entry name" value="Znf_RING/FYVE/PHD"/>
</dbReference>
<feature type="coiled-coil region" evidence="5">
    <location>
        <begin position="264"/>
        <end position="291"/>
    </location>
</feature>
<comment type="caution">
    <text evidence="8">The sequence shown here is derived from an EMBL/GenBank/DDBJ whole genome shotgun (WGS) entry which is preliminary data.</text>
</comment>
<dbReference type="GO" id="GO:0008270">
    <property type="term" value="F:zinc ion binding"/>
    <property type="evidence" value="ECO:0007669"/>
    <property type="project" value="UniProtKB-KW"/>
</dbReference>
<feature type="region of interest" description="Disordered" evidence="6">
    <location>
        <begin position="1"/>
        <end position="30"/>
    </location>
</feature>
<evidence type="ECO:0000259" key="7">
    <source>
        <dbReference type="PROSITE" id="PS50089"/>
    </source>
</evidence>
<dbReference type="Pfam" id="PF13445">
    <property type="entry name" value="zf-RING_UBOX"/>
    <property type="match status" value="2"/>
</dbReference>
<feature type="domain" description="RING-type" evidence="7">
    <location>
        <begin position="168"/>
        <end position="214"/>
    </location>
</feature>
<keyword evidence="2 4" id="KW-0863">Zinc-finger</keyword>
<keyword evidence="3" id="KW-0862">Zinc</keyword>
<proteinExistence type="predicted"/>
<keyword evidence="1" id="KW-0479">Metal-binding</keyword>
<dbReference type="PROSITE" id="PS50089">
    <property type="entry name" value="ZF_RING_2"/>
    <property type="match status" value="2"/>
</dbReference>
<dbReference type="Proteomes" id="UP000483820">
    <property type="component" value="Chromosome V"/>
</dbReference>
<evidence type="ECO:0000313" key="9">
    <source>
        <dbReference type="Proteomes" id="UP000483820"/>
    </source>
</evidence>
<protein>
    <recommendedName>
        <fullName evidence="7">RING-type domain-containing protein</fullName>
    </recommendedName>
</protein>
<dbReference type="GeneID" id="9820736"/>
<sequence>MPRRSNRVAEVSTAETASTRVTRSATRVPRLANEKNAELEKIIKEVDQTKRQLAAEKKKNETLAEVQSREVADVNSRIADARMRRDREVAQNRADLDRMTADHDNDAKALKQINVRVKALTDEADRNAVLKAEKKAIADLRKKNVGISKQLISKEEAKNGAPLPWRTCEICLQVYTQTGSKTPRILSCGHTLCLSCCRQVSEYASQYLRCPFDRTITKVNGSQVENLPKNNLVLNIRSNRLAGISSSQDGPAKSTRSNAVPRILKTKNAEMEKLTKELKKCQSQLAAEKKKTIKMTNDHKNQILVLNLARGRVEREIDFNRAEYRAELNRLLSGREQDNVKLKHLELQLKALTDDYNRDEVLQRARRTIAALRNRNKDLTRRLSKKEEQKIGEPMAWKVCEICLNEYSQNGDKTPRLLSCGHTLCLGCIKQIAKPDYVLCPFDRILTSLAARSTEQLPKNFLVFNM</sequence>
<evidence type="ECO:0000256" key="6">
    <source>
        <dbReference type="SAM" id="MobiDB-lite"/>
    </source>
</evidence>